<name>A0AA45WKM3_9BACL</name>
<dbReference type="InterPro" id="IPR011009">
    <property type="entry name" value="Kinase-like_dom_sf"/>
</dbReference>
<reference evidence="3" key="1">
    <citation type="submission" date="2017-05" db="EMBL/GenBank/DDBJ databases">
        <authorList>
            <person name="Varghese N."/>
            <person name="Submissions S."/>
        </authorList>
    </citation>
    <scope>NUCLEOTIDE SEQUENCE</scope>
    <source>
        <strain evidence="3">DSM 45262</strain>
    </source>
</reference>
<dbReference type="SUPFAM" id="SSF56112">
    <property type="entry name" value="Protein kinase-like (PK-like)"/>
    <property type="match status" value="1"/>
</dbReference>
<keyword evidence="3" id="KW-0946">Virion</keyword>
<evidence type="ECO:0000313" key="3">
    <source>
        <dbReference type="EMBL" id="SMP07140.1"/>
    </source>
</evidence>
<evidence type="ECO:0000259" key="2">
    <source>
        <dbReference type="Pfam" id="PF01636"/>
    </source>
</evidence>
<dbReference type="Pfam" id="PF01636">
    <property type="entry name" value="APH"/>
    <property type="match status" value="1"/>
</dbReference>
<dbReference type="AlphaFoldDB" id="A0AA45WKM3"/>
<dbReference type="PANTHER" id="PTHR39179:SF3">
    <property type="entry name" value="COTS-RELATED PROTEIN"/>
    <property type="match status" value="1"/>
</dbReference>
<gene>
    <name evidence="3" type="ORF">SAMN06265361_101737</name>
</gene>
<accession>A0AA45WKM3</accession>
<feature type="compositionally biased region" description="Basic residues" evidence="1">
    <location>
        <begin position="343"/>
        <end position="355"/>
    </location>
</feature>
<organism evidence="3 4">
    <name type="scientific">Laceyella tengchongensis</name>
    <dbReference type="NCBI Taxonomy" id="574699"/>
    <lineage>
        <taxon>Bacteria</taxon>
        <taxon>Bacillati</taxon>
        <taxon>Bacillota</taxon>
        <taxon>Bacilli</taxon>
        <taxon>Bacillales</taxon>
        <taxon>Thermoactinomycetaceae</taxon>
        <taxon>Laceyella</taxon>
    </lineage>
</organism>
<sequence>MDRSALVWEVLRQYGYEDAYMEKVGSVIYLALPEGEYALKCSRAPREKLYLLHQLLNEAIQSGCNHLLPWMETKQGEPVAEVEGTCWYMVPWKRRSVPDGKRWSSEEAMGALARLHQATEPGCKKLDELAPSIRQEDIESWKRKMEMLEQYAKHGKDREFISPFEQAFASAKEQLDRSFQFAIRGLERYRESENASLPRAVLCHGRVHPSNVVQDEEQVYLIDFDHAQVDTPARDVALAIQRFSLHDEADPFKLFEAYERVWKLEPKEKRLLALYLSYPERILKTLGRYFDKPRTAMVEPQFTKRFEREISQHEQMQELVKSLWPSKKKKEEREKVQVASHQPGRKKKRKRANYR</sequence>
<comment type="caution">
    <text evidence="3">The sequence shown here is derived from an EMBL/GenBank/DDBJ whole genome shotgun (WGS) entry which is preliminary data.</text>
</comment>
<evidence type="ECO:0000256" key="1">
    <source>
        <dbReference type="SAM" id="MobiDB-lite"/>
    </source>
</evidence>
<dbReference type="Gene3D" id="3.90.1200.10">
    <property type="match status" value="1"/>
</dbReference>
<dbReference type="Proteomes" id="UP001157946">
    <property type="component" value="Unassembled WGS sequence"/>
</dbReference>
<dbReference type="InterPro" id="IPR047175">
    <property type="entry name" value="CotS-like"/>
</dbReference>
<dbReference type="GO" id="GO:0042601">
    <property type="term" value="C:endospore-forming forespore"/>
    <property type="evidence" value="ECO:0007669"/>
    <property type="project" value="TreeGrafter"/>
</dbReference>
<dbReference type="Gene3D" id="3.30.200.20">
    <property type="entry name" value="Phosphorylase Kinase, domain 1"/>
    <property type="match status" value="1"/>
</dbReference>
<dbReference type="RefSeq" id="WP_284723987.1">
    <property type="nucleotide sequence ID" value="NZ_FXTU01000001.1"/>
</dbReference>
<dbReference type="InterPro" id="IPR002575">
    <property type="entry name" value="Aminoglycoside_PTrfase"/>
</dbReference>
<feature type="region of interest" description="Disordered" evidence="1">
    <location>
        <begin position="322"/>
        <end position="355"/>
    </location>
</feature>
<proteinExistence type="predicted"/>
<keyword evidence="3" id="KW-0167">Capsid protein</keyword>
<dbReference type="PANTHER" id="PTHR39179">
    <property type="entry name" value="SPORE COAT PROTEIN I"/>
    <property type="match status" value="1"/>
</dbReference>
<keyword evidence="4" id="KW-1185">Reference proteome</keyword>
<feature type="domain" description="Aminoglycoside phosphotransferase" evidence="2">
    <location>
        <begin position="78"/>
        <end position="245"/>
    </location>
</feature>
<evidence type="ECO:0000313" key="4">
    <source>
        <dbReference type="Proteomes" id="UP001157946"/>
    </source>
</evidence>
<protein>
    <submittedName>
        <fullName evidence="3">Spore coat protein YsxE</fullName>
    </submittedName>
</protein>
<dbReference type="EMBL" id="FXTU01000001">
    <property type="protein sequence ID" value="SMP07140.1"/>
    <property type="molecule type" value="Genomic_DNA"/>
</dbReference>